<dbReference type="SUPFAM" id="SSF53649">
    <property type="entry name" value="Alkaline phosphatase-like"/>
    <property type="match status" value="1"/>
</dbReference>
<reference evidence="1" key="1">
    <citation type="submission" date="2023-03" db="EMBL/GenBank/DDBJ databases">
        <title>DFI Biobank Strains.</title>
        <authorList>
            <person name="Mostad J."/>
            <person name="Paddock L."/>
            <person name="Medina S."/>
            <person name="Waligurski E."/>
            <person name="Barat B."/>
            <person name="Smith R."/>
            <person name="Burgo V."/>
            <person name="Metcalfe C."/>
            <person name="Woodson C."/>
            <person name="Sundararajan A."/>
            <person name="Ramaswamy R."/>
            <person name="Lin H."/>
            <person name="Pamer E.G."/>
        </authorList>
    </citation>
    <scope>NUCLEOTIDE SEQUENCE</scope>
    <source>
        <strain evidence="1">DFI.9.5</strain>
    </source>
</reference>
<evidence type="ECO:0000313" key="1">
    <source>
        <dbReference type="EMBL" id="MDE8698060.1"/>
    </source>
</evidence>
<proteinExistence type="predicted"/>
<dbReference type="Proteomes" id="UP001221924">
    <property type="component" value="Unassembled WGS sequence"/>
</dbReference>
<gene>
    <name evidence="1" type="ORF">PZH42_29105</name>
</gene>
<organism evidence="1 2">
    <name type="scientific">Bacteroides cellulosilyticus</name>
    <dbReference type="NCBI Taxonomy" id="246787"/>
    <lineage>
        <taxon>Bacteria</taxon>
        <taxon>Pseudomonadati</taxon>
        <taxon>Bacteroidota</taxon>
        <taxon>Bacteroidia</taxon>
        <taxon>Bacteroidales</taxon>
        <taxon>Bacteroidaceae</taxon>
        <taxon>Bacteroides</taxon>
    </lineage>
</organism>
<dbReference type="EMBL" id="JARFID010000650">
    <property type="protein sequence ID" value="MDE8698060.1"/>
    <property type="molecule type" value="Genomic_DNA"/>
</dbReference>
<comment type="caution">
    <text evidence="1">The sequence shown here is derived from an EMBL/GenBank/DDBJ whole genome shotgun (WGS) entry which is preliminary data.</text>
</comment>
<dbReference type="InterPro" id="IPR017850">
    <property type="entry name" value="Alkaline_phosphatase_core_sf"/>
</dbReference>
<name>A0AAW6MEF8_9BACE</name>
<accession>A0AAW6MEF8</accession>
<protein>
    <submittedName>
        <fullName evidence="1">Uncharacterized protein</fullName>
    </submittedName>
</protein>
<sequence>NTLRLAQSIIIYATSLKLSNGIDFFASVCDWAGAKMPEGAAGKSFRKVVEEGNPQALHQEYIITETRFDGSKTRGWVVPLWKLAPQNTIYF</sequence>
<feature type="non-terminal residue" evidence="1">
    <location>
        <position position="1"/>
    </location>
</feature>
<dbReference type="AlphaFoldDB" id="A0AAW6MEF8"/>
<evidence type="ECO:0000313" key="2">
    <source>
        <dbReference type="Proteomes" id="UP001221924"/>
    </source>
</evidence>
<dbReference type="Gene3D" id="3.40.720.10">
    <property type="entry name" value="Alkaline Phosphatase, subunit A"/>
    <property type="match status" value="1"/>
</dbReference>